<evidence type="ECO:0000313" key="2">
    <source>
        <dbReference type="Proteomes" id="UP000601108"/>
    </source>
</evidence>
<protein>
    <recommendedName>
        <fullName evidence="3">Lipoprotein</fullName>
    </recommendedName>
</protein>
<accession>A0A918JSA1</accession>
<dbReference type="Proteomes" id="UP000601108">
    <property type="component" value="Unassembled WGS sequence"/>
</dbReference>
<dbReference type="RefSeq" id="WP_027410849.1">
    <property type="nucleotide sequence ID" value="NZ_BMWS01000002.1"/>
</dbReference>
<proteinExistence type="predicted"/>
<dbReference type="AlphaFoldDB" id="A0A918JSA1"/>
<reference evidence="1 2" key="1">
    <citation type="journal article" date="2014" name="Int. J. Syst. Evol. Microbiol.">
        <title>Complete genome sequence of Corynebacterium casei LMG S-19264T (=DSM 44701T), isolated from a smear-ripened cheese.</title>
        <authorList>
            <consortium name="US DOE Joint Genome Institute (JGI-PGF)"/>
            <person name="Walter F."/>
            <person name="Albersmeier A."/>
            <person name="Kalinowski J."/>
            <person name="Ruckert C."/>
        </authorList>
    </citation>
    <scope>NUCLEOTIDE SEQUENCE [LARGE SCALE GENOMIC DNA]</scope>
    <source>
        <strain evidence="1 2">KCTC 12285</strain>
    </source>
</reference>
<evidence type="ECO:0008006" key="3">
    <source>
        <dbReference type="Google" id="ProtNLM"/>
    </source>
</evidence>
<name>A0A918JSA1_9FLAO</name>
<keyword evidence="2" id="KW-1185">Reference proteome</keyword>
<dbReference type="EMBL" id="BMWS01000002">
    <property type="protein sequence ID" value="GGX05109.1"/>
    <property type="molecule type" value="Genomic_DNA"/>
</dbReference>
<organism evidence="1 2">
    <name type="scientific">Aquimarina muelleri</name>
    <dbReference type="NCBI Taxonomy" id="279356"/>
    <lineage>
        <taxon>Bacteria</taxon>
        <taxon>Pseudomonadati</taxon>
        <taxon>Bacteroidota</taxon>
        <taxon>Flavobacteriia</taxon>
        <taxon>Flavobacteriales</taxon>
        <taxon>Flavobacteriaceae</taxon>
        <taxon>Aquimarina</taxon>
    </lineage>
</organism>
<sequence>MIKITPVRFQFKKRIISRLAITILCTILSVSCTGQINEEKGLVEKIIYNKSKLDYSVNLQTHYPVEVFVNNFPVIQSLVRVNSSFIDMAIHKKGTQKLKIVLDLNVTLMKGYTPKNEDPVLKFKLEKTNITDEFYEEKEIENFEILYSDLKKEDFEKGYYSKEITFEANPEYEFNSWKNAIDLRLLDKNILLDNVYKAYETLISDIKNANTKSFVHKIQLAEYEISQLRGMKKEWVYKERERLYNNEFKWMPKDSCKLVFFDEGKLVSLARKYDIWSKKDTSVIDFTPLSGKWEKGSVPRFITYYHNFYYTKPKSDAPLQLIRYRTFTYDMDL</sequence>
<gene>
    <name evidence="1" type="ORF">GCM10007384_03500</name>
</gene>
<comment type="caution">
    <text evidence="1">The sequence shown here is derived from an EMBL/GenBank/DDBJ whole genome shotgun (WGS) entry which is preliminary data.</text>
</comment>
<dbReference type="PROSITE" id="PS51257">
    <property type="entry name" value="PROKAR_LIPOPROTEIN"/>
    <property type="match status" value="1"/>
</dbReference>
<evidence type="ECO:0000313" key="1">
    <source>
        <dbReference type="EMBL" id="GGX05109.1"/>
    </source>
</evidence>